<organism evidence="15 16">
    <name type="scientific">Chitinophaga terrae</name>
    <name type="common">ex Kim and Jung 2007</name>
    <dbReference type="NCBI Taxonomy" id="408074"/>
    <lineage>
        <taxon>Bacteria</taxon>
        <taxon>Pseudomonadati</taxon>
        <taxon>Bacteroidota</taxon>
        <taxon>Chitinophagia</taxon>
        <taxon>Chitinophagales</taxon>
        <taxon>Chitinophagaceae</taxon>
        <taxon>Chitinophaga</taxon>
    </lineage>
</organism>
<evidence type="ECO:0000256" key="3">
    <source>
        <dbReference type="ARBA" id="ARBA00013017"/>
    </source>
</evidence>
<evidence type="ECO:0000313" key="16">
    <source>
        <dbReference type="Proteomes" id="UP000199656"/>
    </source>
</evidence>
<reference evidence="16" key="1">
    <citation type="submission" date="2016-10" db="EMBL/GenBank/DDBJ databases">
        <authorList>
            <person name="Varghese N."/>
            <person name="Submissions S."/>
        </authorList>
    </citation>
    <scope>NUCLEOTIDE SEQUENCE [LARGE SCALE GENOMIC DNA]</scope>
    <source>
        <strain evidence="16">DSM 23920</strain>
    </source>
</reference>
<dbReference type="PROSITE" id="PS51352">
    <property type="entry name" value="THIOREDOXIN_2"/>
    <property type="match status" value="1"/>
</dbReference>
<dbReference type="STRING" id="408074.SAMN05660909_00635"/>
<name>A0A1H3Y0S4_9BACT</name>
<dbReference type="EMBL" id="FNRL01000002">
    <property type="protein sequence ID" value="SEA05325.1"/>
    <property type="molecule type" value="Genomic_DNA"/>
</dbReference>
<evidence type="ECO:0000256" key="13">
    <source>
        <dbReference type="PIRSR" id="PIRSR000239-1"/>
    </source>
</evidence>
<dbReference type="InterPro" id="IPR000866">
    <property type="entry name" value="AhpC/TSA"/>
</dbReference>
<feature type="domain" description="Thioredoxin" evidence="14">
    <location>
        <begin position="4"/>
        <end position="153"/>
    </location>
</feature>
<keyword evidence="5" id="KW-0049">Antioxidant</keyword>
<sequence length="153" mass="17534">MTHLQEGDKAPVFKGKDQNGKTVSLTDFKGKRVVLYFYPKDMTPGCTAQACNLRDNYDQLLKLGYVVIGVSTDSEQSHQKFIAKYELPFTLLADEDRKIVNQYGVFGEKQMMGRVYDGVHRTTFLIDEKGKIAHIIKKPDTQNQTEQILELWK</sequence>
<evidence type="ECO:0000313" key="15">
    <source>
        <dbReference type="EMBL" id="SEA05325.1"/>
    </source>
</evidence>
<gene>
    <name evidence="15" type="ORF">SAMN05660909_00635</name>
</gene>
<keyword evidence="16" id="KW-1185">Reference proteome</keyword>
<feature type="active site" description="Cysteine sulfenic acid (-SOH) intermediate; for peroxidase activity" evidence="13">
    <location>
        <position position="46"/>
    </location>
</feature>
<dbReference type="AlphaFoldDB" id="A0A1H3Y0S4"/>
<keyword evidence="8" id="KW-0676">Redox-active center</keyword>
<comment type="similarity">
    <text evidence="10">Belongs to the peroxiredoxin family. BCP/PrxQ subfamily.</text>
</comment>
<keyword evidence="6" id="KW-0560">Oxidoreductase</keyword>
<comment type="subunit">
    <text evidence="2">Monomer.</text>
</comment>
<dbReference type="CDD" id="cd03017">
    <property type="entry name" value="PRX_BCP"/>
    <property type="match status" value="1"/>
</dbReference>
<dbReference type="InterPro" id="IPR024706">
    <property type="entry name" value="Peroxiredoxin_AhpC-typ"/>
</dbReference>
<dbReference type="NCBIfam" id="NF006960">
    <property type="entry name" value="PRK09437.1"/>
    <property type="match status" value="1"/>
</dbReference>
<proteinExistence type="inferred from homology"/>
<keyword evidence="4" id="KW-0575">Peroxidase</keyword>
<evidence type="ECO:0000256" key="11">
    <source>
        <dbReference type="ARBA" id="ARBA00042639"/>
    </source>
</evidence>
<comment type="function">
    <text evidence="1">Thiol-specific peroxidase that catalyzes the reduction of hydrogen peroxide and organic hydroperoxides to water and alcohols, respectively. Plays a role in cell protection against oxidative stress by detoxifying peroxides and as sensor of hydrogen peroxide-mediated signaling events.</text>
</comment>
<dbReference type="PIRSF" id="PIRSF000239">
    <property type="entry name" value="AHPC"/>
    <property type="match status" value="1"/>
</dbReference>
<dbReference type="GO" id="GO:0045454">
    <property type="term" value="P:cell redox homeostasis"/>
    <property type="evidence" value="ECO:0007669"/>
    <property type="project" value="TreeGrafter"/>
</dbReference>
<dbReference type="InterPro" id="IPR013766">
    <property type="entry name" value="Thioredoxin_domain"/>
</dbReference>
<dbReference type="PANTHER" id="PTHR42801:SF4">
    <property type="entry name" value="AHPC_TSA FAMILY PROTEIN"/>
    <property type="match status" value="1"/>
</dbReference>
<evidence type="ECO:0000256" key="1">
    <source>
        <dbReference type="ARBA" id="ARBA00003330"/>
    </source>
</evidence>
<dbReference type="GO" id="GO:0008379">
    <property type="term" value="F:thioredoxin peroxidase activity"/>
    <property type="evidence" value="ECO:0007669"/>
    <property type="project" value="TreeGrafter"/>
</dbReference>
<evidence type="ECO:0000256" key="9">
    <source>
        <dbReference type="ARBA" id="ARBA00032824"/>
    </source>
</evidence>
<dbReference type="RefSeq" id="WP_089758608.1">
    <property type="nucleotide sequence ID" value="NZ_BKAT01000010.1"/>
</dbReference>
<dbReference type="OrthoDB" id="9812811at2"/>
<evidence type="ECO:0000256" key="8">
    <source>
        <dbReference type="ARBA" id="ARBA00023284"/>
    </source>
</evidence>
<dbReference type="Pfam" id="PF00578">
    <property type="entry name" value="AhpC-TSA"/>
    <property type="match status" value="1"/>
</dbReference>
<dbReference type="Proteomes" id="UP000199656">
    <property type="component" value="Unassembled WGS sequence"/>
</dbReference>
<dbReference type="SUPFAM" id="SSF52833">
    <property type="entry name" value="Thioredoxin-like"/>
    <property type="match status" value="1"/>
</dbReference>
<evidence type="ECO:0000256" key="12">
    <source>
        <dbReference type="ARBA" id="ARBA00049091"/>
    </source>
</evidence>
<dbReference type="FunFam" id="3.40.30.10:FF:000007">
    <property type="entry name" value="Thioredoxin-dependent thiol peroxidase"/>
    <property type="match status" value="1"/>
</dbReference>
<accession>A0A1H3Y0S4</accession>
<dbReference type="InterPro" id="IPR050924">
    <property type="entry name" value="Peroxiredoxin_BCP/PrxQ"/>
</dbReference>
<evidence type="ECO:0000256" key="7">
    <source>
        <dbReference type="ARBA" id="ARBA00023157"/>
    </source>
</evidence>
<keyword evidence="7" id="KW-1015">Disulfide bond</keyword>
<evidence type="ECO:0000259" key="14">
    <source>
        <dbReference type="PROSITE" id="PS51352"/>
    </source>
</evidence>
<evidence type="ECO:0000256" key="2">
    <source>
        <dbReference type="ARBA" id="ARBA00011245"/>
    </source>
</evidence>
<evidence type="ECO:0000256" key="4">
    <source>
        <dbReference type="ARBA" id="ARBA00022559"/>
    </source>
</evidence>
<dbReference type="GO" id="GO:0034599">
    <property type="term" value="P:cellular response to oxidative stress"/>
    <property type="evidence" value="ECO:0007669"/>
    <property type="project" value="TreeGrafter"/>
</dbReference>
<evidence type="ECO:0000256" key="10">
    <source>
        <dbReference type="ARBA" id="ARBA00038489"/>
    </source>
</evidence>
<dbReference type="PANTHER" id="PTHR42801">
    <property type="entry name" value="THIOREDOXIN-DEPENDENT PEROXIDE REDUCTASE"/>
    <property type="match status" value="1"/>
</dbReference>
<evidence type="ECO:0000256" key="5">
    <source>
        <dbReference type="ARBA" id="ARBA00022862"/>
    </source>
</evidence>
<evidence type="ECO:0000256" key="6">
    <source>
        <dbReference type="ARBA" id="ARBA00023002"/>
    </source>
</evidence>
<dbReference type="GO" id="GO:0005737">
    <property type="term" value="C:cytoplasm"/>
    <property type="evidence" value="ECO:0007669"/>
    <property type="project" value="TreeGrafter"/>
</dbReference>
<comment type="catalytic activity">
    <reaction evidence="12">
        <text>a hydroperoxide + [thioredoxin]-dithiol = an alcohol + [thioredoxin]-disulfide + H2O</text>
        <dbReference type="Rhea" id="RHEA:62620"/>
        <dbReference type="Rhea" id="RHEA-COMP:10698"/>
        <dbReference type="Rhea" id="RHEA-COMP:10700"/>
        <dbReference type="ChEBI" id="CHEBI:15377"/>
        <dbReference type="ChEBI" id="CHEBI:29950"/>
        <dbReference type="ChEBI" id="CHEBI:30879"/>
        <dbReference type="ChEBI" id="CHEBI:35924"/>
        <dbReference type="ChEBI" id="CHEBI:50058"/>
        <dbReference type="EC" id="1.11.1.24"/>
    </reaction>
</comment>
<dbReference type="EC" id="1.11.1.24" evidence="3"/>
<protein>
    <recommendedName>
        <fullName evidence="3">thioredoxin-dependent peroxiredoxin</fullName>
        <ecNumber evidence="3">1.11.1.24</ecNumber>
    </recommendedName>
    <alternativeName>
        <fullName evidence="9">Thioredoxin peroxidase</fullName>
    </alternativeName>
    <alternativeName>
        <fullName evidence="11">Thioredoxin-dependent peroxiredoxin Bcp</fullName>
    </alternativeName>
</protein>
<dbReference type="Gene3D" id="3.40.30.10">
    <property type="entry name" value="Glutaredoxin"/>
    <property type="match status" value="1"/>
</dbReference>
<dbReference type="InterPro" id="IPR036249">
    <property type="entry name" value="Thioredoxin-like_sf"/>
</dbReference>